<dbReference type="Pfam" id="PF17921">
    <property type="entry name" value="Integrase_H2C2"/>
    <property type="match status" value="1"/>
</dbReference>
<dbReference type="EC" id="2.7.7.49" evidence="1"/>
<feature type="domain" description="Integrase zinc-binding" evidence="2">
    <location>
        <begin position="120"/>
        <end position="171"/>
    </location>
</feature>
<sequence>MEAIFRKHIHNSPARLHSMQFEILPYNTTIRYEKGSELCIADTLSRECHNIPEQDARAVYGVWVVIPMSAHRIAQLKDAINTSAELSALCRFILQGWPDTIQQLAVYEDIIFKGKRTLLPPSWKPLILSQLHCSHKGVQGTLAIARYHVFWPDRTKNIIFVQKCATCQKIQNDSPQEYLSVETVPLRPWMYVASDLFHYKDKNFLLVVDSYSDYFNLHVLTSSTSNEVIKTLKVWFT</sequence>
<protein>
    <recommendedName>
        <fullName evidence="1">RNA-directed DNA polymerase</fullName>
        <ecNumber evidence="1">2.7.7.49</ecNumber>
    </recommendedName>
</protein>
<dbReference type="Proteomes" id="UP001159363">
    <property type="component" value="Chromosome 6"/>
</dbReference>
<evidence type="ECO:0000256" key="1">
    <source>
        <dbReference type="ARBA" id="ARBA00012493"/>
    </source>
</evidence>
<gene>
    <name evidence="3" type="ORF">PR048_020048</name>
</gene>
<dbReference type="InterPro" id="IPR041588">
    <property type="entry name" value="Integrase_H2C2"/>
</dbReference>
<comment type="caution">
    <text evidence="3">The sequence shown here is derived from an EMBL/GenBank/DDBJ whole genome shotgun (WGS) entry which is preliminary data.</text>
</comment>
<name>A0ABQ9H580_9NEOP</name>
<dbReference type="Gene3D" id="1.10.340.70">
    <property type="match status" value="1"/>
</dbReference>
<dbReference type="EMBL" id="JARBHB010000007">
    <property type="protein sequence ID" value="KAJ8879440.1"/>
    <property type="molecule type" value="Genomic_DNA"/>
</dbReference>
<evidence type="ECO:0000259" key="2">
    <source>
        <dbReference type="Pfam" id="PF17921"/>
    </source>
</evidence>
<evidence type="ECO:0000313" key="3">
    <source>
        <dbReference type="EMBL" id="KAJ8879440.1"/>
    </source>
</evidence>
<proteinExistence type="predicted"/>
<keyword evidence="4" id="KW-1185">Reference proteome</keyword>
<dbReference type="PANTHER" id="PTHR37984">
    <property type="entry name" value="PROTEIN CBG26694"/>
    <property type="match status" value="1"/>
</dbReference>
<dbReference type="InterPro" id="IPR050951">
    <property type="entry name" value="Retrovirus_Pol_polyprotein"/>
</dbReference>
<reference evidence="3 4" key="1">
    <citation type="submission" date="2023-02" db="EMBL/GenBank/DDBJ databases">
        <title>LHISI_Scaffold_Assembly.</title>
        <authorList>
            <person name="Stuart O.P."/>
            <person name="Cleave R."/>
            <person name="Magrath M.J.L."/>
            <person name="Mikheyev A.S."/>
        </authorList>
    </citation>
    <scope>NUCLEOTIDE SEQUENCE [LARGE SCALE GENOMIC DNA]</scope>
    <source>
        <strain evidence="3">Daus_M_001</strain>
        <tissue evidence="3">Leg muscle</tissue>
    </source>
</reference>
<evidence type="ECO:0000313" key="4">
    <source>
        <dbReference type="Proteomes" id="UP001159363"/>
    </source>
</evidence>
<dbReference type="PANTHER" id="PTHR37984:SF5">
    <property type="entry name" value="PROTEIN NYNRIN-LIKE"/>
    <property type="match status" value="1"/>
</dbReference>
<accession>A0ABQ9H580</accession>
<organism evidence="3 4">
    <name type="scientific">Dryococelus australis</name>
    <dbReference type="NCBI Taxonomy" id="614101"/>
    <lineage>
        <taxon>Eukaryota</taxon>
        <taxon>Metazoa</taxon>
        <taxon>Ecdysozoa</taxon>
        <taxon>Arthropoda</taxon>
        <taxon>Hexapoda</taxon>
        <taxon>Insecta</taxon>
        <taxon>Pterygota</taxon>
        <taxon>Neoptera</taxon>
        <taxon>Polyneoptera</taxon>
        <taxon>Phasmatodea</taxon>
        <taxon>Verophasmatodea</taxon>
        <taxon>Anareolatae</taxon>
        <taxon>Phasmatidae</taxon>
        <taxon>Eurycanthinae</taxon>
        <taxon>Dryococelus</taxon>
    </lineage>
</organism>